<dbReference type="Proteomes" id="UP000053239">
    <property type="component" value="Unassembled WGS sequence"/>
</dbReference>
<feature type="region of interest" description="Disordered" evidence="1">
    <location>
        <begin position="204"/>
        <end position="235"/>
    </location>
</feature>
<organism evidence="3 4">
    <name type="scientific">Plasmodium vivax North Korean</name>
    <dbReference type="NCBI Taxonomy" id="1035514"/>
    <lineage>
        <taxon>Eukaryota</taxon>
        <taxon>Sar</taxon>
        <taxon>Alveolata</taxon>
        <taxon>Apicomplexa</taxon>
        <taxon>Aconoidasida</taxon>
        <taxon>Haemosporida</taxon>
        <taxon>Plasmodiidae</taxon>
        <taxon>Plasmodium</taxon>
        <taxon>Plasmodium (Plasmodium)</taxon>
    </lineage>
</organism>
<protein>
    <submittedName>
        <fullName evidence="3">Uncharacterized protein</fullName>
    </submittedName>
</protein>
<evidence type="ECO:0000313" key="4">
    <source>
        <dbReference type="Proteomes" id="UP000053239"/>
    </source>
</evidence>
<keyword evidence="2" id="KW-0472">Membrane</keyword>
<evidence type="ECO:0000313" key="3">
    <source>
        <dbReference type="EMBL" id="KMZ99258.1"/>
    </source>
</evidence>
<keyword evidence="2" id="KW-0812">Transmembrane</keyword>
<accession>A0A0J9WDP3</accession>
<feature type="transmembrane region" description="Helical" evidence="2">
    <location>
        <begin position="277"/>
        <end position="296"/>
    </location>
</feature>
<dbReference type="EMBL" id="KQ235419">
    <property type="protein sequence ID" value="KMZ99258.1"/>
    <property type="molecule type" value="Genomic_DNA"/>
</dbReference>
<reference evidence="3 4" key="1">
    <citation type="submission" date="2011-09" db="EMBL/GenBank/DDBJ databases">
        <title>The Genome Sequence of Plasmodium vivax North Korean.</title>
        <authorList>
            <consortium name="The Broad Institute Genome Sequencing Platform"/>
            <consortium name="The Broad Institute Genome Sequencing Center for Infectious Disease"/>
            <person name="Neafsey D."/>
            <person name="Carlton J."/>
            <person name="Barnwell J."/>
            <person name="Collins W."/>
            <person name="Escalante A."/>
            <person name="Mullikin J."/>
            <person name="Saul A."/>
            <person name="Guigo R."/>
            <person name="Camara F."/>
            <person name="Young S.K."/>
            <person name="Zeng Q."/>
            <person name="Gargeya S."/>
            <person name="Fitzgerald M."/>
            <person name="Haas B."/>
            <person name="Abouelleil A."/>
            <person name="Alvarado L."/>
            <person name="Arachchi H.M."/>
            <person name="Berlin A."/>
            <person name="Brown A."/>
            <person name="Chapman S.B."/>
            <person name="Chen Z."/>
            <person name="Dunbar C."/>
            <person name="Freedman E."/>
            <person name="Gearin G."/>
            <person name="Gellesch M."/>
            <person name="Goldberg J."/>
            <person name="Griggs A."/>
            <person name="Gujja S."/>
            <person name="Heiman D."/>
            <person name="Howarth C."/>
            <person name="Larson L."/>
            <person name="Lui A."/>
            <person name="MacDonald P.J.P."/>
            <person name="Montmayeur A."/>
            <person name="Murphy C."/>
            <person name="Neiman D."/>
            <person name="Pearson M."/>
            <person name="Priest M."/>
            <person name="Roberts A."/>
            <person name="Saif S."/>
            <person name="Shea T."/>
            <person name="Shenoy N."/>
            <person name="Sisk P."/>
            <person name="Stolte C."/>
            <person name="Sykes S."/>
            <person name="Wortman J."/>
            <person name="Nusbaum C."/>
            <person name="Birren B."/>
        </authorList>
    </citation>
    <scope>NUCLEOTIDE SEQUENCE [LARGE SCALE GENOMIC DNA]</scope>
    <source>
        <strain evidence="3 4">North Korean</strain>
    </source>
</reference>
<dbReference type="InterPro" id="IPR008780">
    <property type="entry name" value="Plasmodium_Vir"/>
</dbReference>
<dbReference type="OrthoDB" id="10638063at2759"/>
<evidence type="ECO:0000256" key="2">
    <source>
        <dbReference type="SAM" id="Phobius"/>
    </source>
</evidence>
<keyword evidence="2" id="KW-1133">Transmembrane helix</keyword>
<proteinExistence type="predicted"/>
<gene>
    <name evidence="3" type="ORF">PVNG_02141</name>
</gene>
<dbReference type="Pfam" id="PF05795">
    <property type="entry name" value="Plasmodium_Vir"/>
    <property type="match status" value="1"/>
</dbReference>
<evidence type="ECO:0000256" key="1">
    <source>
        <dbReference type="SAM" id="MobiDB-lite"/>
    </source>
</evidence>
<sequence>MLPSQWFYRRFPEGYGTLNDEDFWDEIKGKFIVHTDITDIYYTLINGLCYASYNMKGDEPDYDKRWDFLYYWIGEKIFEKLKIESNFQDIMHILDHVKLKFDKNKYKYDFSEISKNEFTQLKFIFDYVQDYETIQRTISQDNVECSTKFSEHIIECFQKYNALKSRCASSKDKFCQIFKNIIEQNGNKELTELKCSIVKDPVLPAKSKESHPGDPPRDIDEGVQDLSGRDTRGDLSGIDAQLDLRGRDAPVDLEGKVEYVAELQGASQDISPDSTRFIGTTTILTSVGILVPFYILKKVNKFNINK</sequence>
<feature type="compositionally biased region" description="Basic and acidic residues" evidence="1">
    <location>
        <begin position="206"/>
        <end position="220"/>
    </location>
</feature>
<dbReference type="AlphaFoldDB" id="A0A0J9WDP3"/>
<name>A0A0J9WDP3_PLAVI</name>